<comment type="cofactor">
    <cofactor evidence="4">
        <name>Zn(2+)</name>
        <dbReference type="ChEBI" id="CHEBI:29105"/>
    </cofactor>
</comment>
<dbReference type="Pfam" id="PF00107">
    <property type="entry name" value="ADH_zinc_N"/>
    <property type="match status" value="1"/>
</dbReference>
<dbReference type="InterPro" id="IPR011032">
    <property type="entry name" value="GroES-like_sf"/>
</dbReference>
<accession>A0ABU5ZDI0</accession>
<dbReference type="SUPFAM" id="SSF51735">
    <property type="entry name" value="NAD(P)-binding Rossmann-fold domains"/>
    <property type="match status" value="1"/>
</dbReference>
<keyword evidence="7" id="KW-1185">Reference proteome</keyword>
<protein>
    <submittedName>
        <fullName evidence="6">Zinc-binding dehydrogenase</fullName>
    </submittedName>
</protein>
<keyword evidence="3" id="KW-0560">Oxidoreductase</keyword>
<dbReference type="Proteomes" id="UP001310386">
    <property type="component" value="Unassembled WGS sequence"/>
</dbReference>
<dbReference type="Gene3D" id="3.90.180.10">
    <property type="entry name" value="Medium-chain alcohol dehydrogenases, catalytic domain"/>
    <property type="match status" value="1"/>
</dbReference>
<dbReference type="InterPro" id="IPR013149">
    <property type="entry name" value="ADH-like_C"/>
</dbReference>
<dbReference type="Pfam" id="PF08240">
    <property type="entry name" value="ADH_N"/>
    <property type="match status" value="1"/>
</dbReference>
<evidence type="ECO:0000256" key="4">
    <source>
        <dbReference type="RuleBase" id="RU361277"/>
    </source>
</evidence>
<dbReference type="EMBL" id="JAYJLD010000003">
    <property type="protein sequence ID" value="MEB3100559.1"/>
    <property type="molecule type" value="Genomic_DNA"/>
</dbReference>
<dbReference type="SUPFAM" id="SSF50129">
    <property type="entry name" value="GroES-like"/>
    <property type="match status" value="1"/>
</dbReference>
<dbReference type="PROSITE" id="PS00059">
    <property type="entry name" value="ADH_ZINC"/>
    <property type="match status" value="1"/>
</dbReference>
<keyword evidence="2 4" id="KW-0862">Zinc</keyword>
<sequence>MKTVAAVKIGSLKDPNEATRGRVAVIDLPEQEMGPEDIKIKVAYCSICGSDPHLVEGIFGWEPPFGLGHEVSGTIVALGEKATKKGLKIGDRVAGNFLKFCGTCYYCLNGQEQFCENLHEYNRPGMSEYLVWHESQVLKIPDNLSLKEACLLEPVSIAVRIVDKSNMKVGQRAAISGGGPIGQLTLQLMKKFGATSLTLIEPIADRRDLAKEFGADHVIDPMQQDVRKEMEKITGGRGFDVVIEASGSPKAANTALDIAAKGGTVLYIAMFPNDYEMPLNLYRKCYENELTISGTFVAPYAFPRAMQLLTELNLKPFTQKIFPLDQGIEAFEAHVSGKYPKVLIQCSEDLEY</sequence>
<proteinExistence type="inferred from homology"/>
<dbReference type="PANTHER" id="PTHR43401">
    <property type="entry name" value="L-THREONINE 3-DEHYDROGENASE"/>
    <property type="match status" value="1"/>
</dbReference>
<evidence type="ECO:0000313" key="6">
    <source>
        <dbReference type="EMBL" id="MEB3100559.1"/>
    </source>
</evidence>
<evidence type="ECO:0000256" key="1">
    <source>
        <dbReference type="ARBA" id="ARBA00022723"/>
    </source>
</evidence>
<evidence type="ECO:0000256" key="3">
    <source>
        <dbReference type="ARBA" id="ARBA00023002"/>
    </source>
</evidence>
<dbReference type="InterPro" id="IPR002328">
    <property type="entry name" value="ADH_Zn_CS"/>
</dbReference>
<evidence type="ECO:0000313" key="7">
    <source>
        <dbReference type="Proteomes" id="UP001310386"/>
    </source>
</evidence>
<keyword evidence="1 4" id="KW-0479">Metal-binding</keyword>
<comment type="caution">
    <text evidence="6">The sequence shown here is derived from an EMBL/GenBank/DDBJ whole genome shotgun (WGS) entry which is preliminary data.</text>
</comment>
<comment type="similarity">
    <text evidence="4">Belongs to the zinc-containing alcohol dehydrogenase family.</text>
</comment>
<dbReference type="PANTHER" id="PTHR43401:SF2">
    <property type="entry name" value="L-THREONINE 3-DEHYDROGENASE"/>
    <property type="match status" value="1"/>
</dbReference>
<evidence type="ECO:0000259" key="5">
    <source>
        <dbReference type="SMART" id="SM00829"/>
    </source>
</evidence>
<organism evidence="6 7">
    <name type="scientific">Ferviditalea candida</name>
    <dbReference type="NCBI Taxonomy" id="3108399"/>
    <lineage>
        <taxon>Bacteria</taxon>
        <taxon>Bacillati</taxon>
        <taxon>Bacillota</taxon>
        <taxon>Bacilli</taxon>
        <taxon>Bacillales</taxon>
        <taxon>Paenibacillaceae</taxon>
        <taxon>Ferviditalea</taxon>
    </lineage>
</organism>
<dbReference type="Gene3D" id="3.40.50.720">
    <property type="entry name" value="NAD(P)-binding Rossmann-like Domain"/>
    <property type="match status" value="1"/>
</dbReference>
<gene>
    <name evidence="6" type="ORF">VF724_02665</name>
</gene>
<dbReference type="RefSeq" id="WP_371752676.1">
    <property type="nucleotide sequence ID" value="NZ_JAYJLD010000003.1"/>
</dbReference>
<dbReference type="InterPro" id="IPR050129">
    <property type="entry name" value="Zn_alcohol_dh"/>
</dbReference>
<evidence type="ECO:0000256" key="2">
    <source>
        <dbReference type="ARBA" id="ARBA00022833"/>
    </source>
</evidence>
<dbReference type="InterPro" id="IPR036291">
    <property type="entry name" value="NAD(P)-bd_dom_sf"/>
</dbReference>
<dbReference type="SMART" id="SM00829">
    <property type="entry name" value="PKS_ER"/>
    <property type="match status" value="1"/>
</dbReference>
<feature type="domain" description="Enoyl reductase (ER)" evidence="5">
    <location>
        <begin position="18"/>
        <end position="344"/>
    </location>
</feature>
<reference evidence="6" key="1">
    <citation type="submission" date="2023-12" db="EMBL/GenBank/DDBJ databases">
        <title>Fervidustalea candida gen. nov., sp. nov., a novel member of the family Paenibacillaceae isolated from a geothermal area.</title>
        <authorList>
            <person name="Li W.-J."/>
            <person name="Jiao J.-Y."/>
            <person name="Chen Y."/>
        </authorList>
    </citation>
    <scope>NUCLEOTIDE SEQUENCE</scope>
    <source>
        <strain evidence="6">SYSU GA230002</strain>
    </source>
</reference>
<dbReference type="InterPro" id="IPR013154">
    <property type="entry name" value="ADH-like_N"/>
</dbReference>
<name>A0ABU5ZDI0_9BACL</name>
<dbReference type="InterPro" id="IPR020843">
    <property type="entry name" value="ER"/>
</dbReference>